<dbReference type="GeneID" id="30028837"/>
<organism evidence="1 2">
    <name type="scientific">Metschnikowia bicuspidata var. bicuspidata NRRL YB-4993</name>
    <dbReference type="NCBI Taxonomy" id="869754"/>
    <lineage>
        <taxon>Eukaryota</taxon>
        <taxon>Fungi</taxon>
        <taxon>Dikarya</taxon>
        <taxon>Ascomycota</taxon>
        <taxon>Saccharomycotina</taxon>
        <taxon>Pichiomycetes</taxon>
        <taxon>Metschnikowiaceae</taxon>
        <taxon>Metschnikowia</taxon>
    </lineage>
</organism>
<gene>
    <name evidence="1" type="ORF">METBIDRAFT_31485</name>
</gene>
<dbReference type="RefSeq" id="XP_018713106.1">
    <property type="nucleotide sequence ID" value="XM_018855861.1"/>
</dbReference>
<evidence type="ECO:0000313" key="1">
    <source>
        <dbReference type="EMBL" id="OBA22610.1"/>
    </source>
</evidence>
<dbReference type="AlphaFoldDB" id="A0A1A0HF52"/>
<reference evidence="1 2" key="1">
    <citation type="submission" date="2016-05" db="EMBL/GenBank/DDBJ databases">
        <title>Comparative genomics of biotechnologically important yeasts.</title>
        <authorList>
            <consortium name="DOE Joint Genome Institute"/>
            <person name="Riley R."/>
            <person name="Haridas S."/>
            <person name="Wolfe K.H."/>
            <person name="Lopes M.R."/>
            <person name="Hittinger C.T."/>
            <person name="Goker M."/>
            <person name="Salamov A."/>
            <person name="Wisecaver J."/>
            <person name="Long T.M."/>
            <person name="Aerts A.L."/>
            <person name="Barry K."/>
            <person name="Choi C."/>
            <person name="Clum A."/>
            <person name="Coughlan A.Y."/>
            <person name="Deshpande S."/>
            <person name="Douglass A.P."/>
            <person name="Hanson S.J."/>
            <person name="Klenk H.-P."/>
            <person name="LaButti K."/>
            <person name="Lapidus A."/>
            <person name="Lindquist E."/>
            <person name="Lipzen A."/>
            <person name="Meier-kolthoff J.P."/>
            <person name="Ohm R.A."/>
            <person name="Otillar R.P."/>
            <person name="Pangilinan J."/>
            <person name="Peng Y."/>
            <person name="Rokas A."/>
            <person name="Rosa C.A."/>
            <person name="Scheuner C."/>
            <person name="Sibirny A.A."/>
            <person name="Slot J.C."/>
            <person name="Stielow J.B."/>
            <person name="Sun H."/>
            <person name="Kurtzman C.P."/>
            <person name="Blackwell M."/>
            <person name="Grigoriev I.V."/>
            <person name="Jeffries T.W."/>
        </authorList>
    </citation>
    <scope>NUCLEOTIDE SEQUENCE [LARGE SCALE GENOMIC DNA]</scope>
    <source>
        <strain evidence="1 2">NRRL YB-4993</strain>
    </source>
</reference>
<protein>
    <submittedName>
        <fullName evidence="1">Uncharacterized protein</fullName>
    </submittedName>
</protein>
<dbReference type="Proteomes" id="UP000092555">
    <property type="component" value="Unassembled WGS sequence"/>
</dbReference>
<keyword evidence="2" id="KW-1185">Reference proteome</keyword>
<sequence>MSKTSSKRKPKRRATCKKCSRKDICNPPVRAYIRKQPICECLLIYAYMSTQVILRRGWKHVINGNSQKETVAWLKTDKQIPTALRFEHSRTHSSKRQ</sequence>
<dbReference type="EMBL" id="LXTC01000002">
    <property type="protein sequence ID" value="OBA22610.1"/>
    <property type="molecule type" value="Genomic_DNA"/>
</dbReference>
<comment type="caution">
    <text evidence="1">The sequence shown here is derived from an EMBL/GenBank/DDBJ whole genome shotgun (WGS) entry which is preliminary data.</text>
</comment>
<accession>A0A1A0HF52</accession>
<evidence type="ECO:0000313" key="2">
    <source>
        <dbReference type="Proteomes" id="UP000092555"/>
    </source>
</evidence>
<proteinExistence type="predicted"/>
<name>A0A1A0HF52_9ASCO</name>